<protein>
    <recommendedName>
        <fullName evidence="1">Arylsulfotransferase N-terminal domain-containing protein</fullName>
    </recommendedName>
</protein>
<proteinExistence type="predicted"/>
<dbReference type="InterPro" id="IPR053143">
    <property type="entry name" value="Arylsulfate_ST"/>
</dbReference>
<accession>Q023I8</accession>
<dbReference type="Pfam" id="PF05935">
    <property type="entry name" value="Arylsulfotrans"/>
    <property type="match status" value="1"/>
</dbReference>
<dbReference type="GO" id="GO:0004062">
    <property type="term" value="F:aryl sulfotransferase activity"/>
    <property type="evidence" value="ECO:0007669"/>
    <property type="project" value="InterPro"/>
</dbReference>
<dbReference type="InParanoid" id="Q023I8"/>
<dbReference type="eggNOG" id="COG1520">
    <property type="taxonomic scope" value="Bacteria"/>
</dbReference>
<dbReference type="Pfam" id="PF17425">
    <property type="entry name" value="Arylsulfotran_N"/>
    <property type="match status" value="1"/>
</dbReference>
<dbReference type="InterPro" id="IPR010262">
    <property type="entry name" value="Arylsulfotransferase_bact"/>
</dbReference>
<dbReference type="KEGG" id="sus:Acid_2872"/>
<dbReference type="PANTHER" id="PTHR35340">
    <property type="entry name" value="PQQ ENZYME REPEAT PROTEIN-RELATED"/>
    <property type="match status" value="1"/>
</dbReference>
<dbReference type="SUPFAM" id="SSF63825">
    <property type="entry name" value="YWTD domain"/>
    <property type="match status" value="1"/>
</dbReference>
<organism evidence="2">
    <name type="scientific">Solibacter usitatus (strain Ellin6076)</name>
    <dbReference type="NCBI Taxonomy" id="234267"/>
    <lineage>
        <taxon>Bacteria</taxon>
        <taxon>Pseudomonadati</taxon>
        <taxon>Acidobacteriota</taxon>
        <taxon>Terriglobia</taxon>
        <taxon>Bryobacterales</taxon>
        <taxon>Solibacteraceae</taxon>
        <taxon>Candidatus Solibacter</taxon>
    </lineage>
</organism>
<dbReference type="EMBL" id="CP000473">
    <property type="protein sequence ID" value="ABJ83858.1"/>
    <property type="molecule type" value="Genomic_DNA"/>
</dbReference>
<gene>
    <name evidence="2" type="ordered locus">Acid_2872</name>
</gene>
<evidence type="ECO:0000259" key="1">
    <source>
        <dbReference type="Pfam" id="PF17425"/>
    </source>
</evidence>
<reference evidence="2" key="1">
    <citation type="submission" date="2006-10" db="EMBL/GenBank/DDBJ databases">
        <title>Complete sequence of Solibacter usitatus Ellin6076.</title>
        <authorList>
            <consortium name="US DOE Joint Genome Institute"/>
            <person name="Copeland A."/>
            <person name="Lucas S."/>
            <person name="Lapidus A."/>
            <person name="Barry K."/>
            <person name="Detter J.C."/>
            <person name="Glavina del Rio T."/>
            <person name="Hammon N."/>
            <person name="Israni S."/>
            <person name="Dalin E."/>
            <person name="Tice H."/>
            <person name="Pitluck S."/>
            <person name="Thompson L.S."/>
            <person name="Brettin T."/>
            <person name="Bruce D."/>
            <person name="Han C."/>
            <person name="Tapia R."/>
            <person name="Gilna P."/>
            <person name="Schmutz J."/>
            <person name="Larimer F."/>
            <person name="Land M."/>
            <person name="Hauser L."/>
            <person name="Kyrpides N."/>
            <person name="Mikhailova N."/>
            <person name="Janssen P.H."/>
            <person name="Kuske C.R."/>
            <person name="Richardson P."/>
        </authorList>
    </citation>
    <scope>NUCLEOTIDE SEQUENCE</scope>
    <source>
        <strain evidence="2">Ellin6076</strain>
    </source>
</reference>
<sequence length="602" mass="65480" precursor="true">MPRLGRFEYVHIVPVLRRYPMLALALLLATPLTAAVAPSLQPSKPSPWQVGAIVTWTATPAAGAADAFWYRFRARRVGSPFRVWKDFGPDNTFEWTESEHPGSFEIEVAARDRVTGAVSTARAGYTLLTNTNGDQPAILETSHPLVLLFSAQPCAPGSRMKVRFQSADGVTQDTPYKNCAPGLSMNFYLAGLRAQTEYFAYAIVDDGEAFDSGPVLSHTTGPVTADLPVTTILKPAPLDTPEPVILQENVFASQLATDLAGRVIWYYPSAPLAFMTRPAGNGTFFGIQQDPRGNPWNQVLREFNLIGLAIRETNAGRVNEQLSALGKRSINAFHHDALQLPDGNIAVIGGVEQILTGVQGPAAVDVLGDMVIVLDPNLNVVWSWDAFDHLDPHRLATLGEQCLPNACPPLQLAATANDWTHANAIEAAPDGNLLVSFRNQDWVVKINYDSGEGNGDILWKLGSGGDFQLTPSTPTSWFSHQHDPRFEPFSTDRLMILDNGNFRRDTDPNAASRGQVYQLDEAAKTATLVVNDNLGLYSLAVGSTEKLSNGNYWFDAGFLPDASGISGEFNTGGSSIFTVRTAAPVYRSYRLADMYSPVRGTR</sequence>
<dbReference type="InterPro" id="IPR035391">
    <property type="entry name" value="Arylsulfotran_N"/>
</dbReference>
<dbReference type="STRING" id="234267.Acid_2872"/>
<evidence type="ECO:0000313" key="2">
    <source>
        <dbReference type="EMBL" id="ABJ83858.1"/>
    </source>
</evidence>
<feature type="domain" description="Arylsulfotransferase N-terminal" evidence="1">
    <location>
        <begin position="136"/>
        <end position="223"/>
    </location>
</feature>
<dbReference type="AlphaFoldDB" id="Q023I8"/>
<dbReference type="PANTHER" id="PTHR35340:SF5">
    <property type="entry name" value="ASST-DOMAIN-CONTAINING PROTEIN"/>
    <property type="match status" value="1"/>
</dbReference>
<name>Q023I8_SOLUE</name>
<dbReference type="HOGENOM" id="CLU_453338_0_0_0"/>
<dbReference type="OrthoDB" id="264813at2"/>